<evidence type="ECO:0000313" key="3">
    <source>
        <dbReference type="Proteomes" id="UP000323632"/>
    </source>
</evidence>
<evidence type="ECO:0000313" key="2">
    <source>
        <dbReference type="EMBL" id="KAA5534592.1"/>
    </source>
</evidence>
<comment type="caution">
    <text evidence="2">The sequence shown here is derived from an EMBL/GenBank/DDBJ whole genome shotgun (WGS) entry which is preliminary data.</text>
</comment>
<feature type="domain" description="Cupin type-2" evidence="1">
    <location>
        <begin position="139"/>
        <end position="197"/>
    </location>
</feature>
<proteinExistence type="predicted"/>
<dbReference type="SUPFAM" id="SSF51182">
    <property type="entry name" value="RmlC-like cupins"/>
    <property type="match status" value="1"/>
</dbReference>
<dbReference type="Proteomes" id="UP000323632">
    <property type="component" value="Unassembled WGS sequence"/>
</dbReference>
<dbReference type="InterPro" id="IPR013096">
    <property type="entry name" value="Cupin_2"/>
</dbReference>
<reference evidence="2 3" key="1">
    <citation type="submission" date="2019-09" db="EMBL/GenBank/DDBJ databases">
        <title>Genome sequence and assembly of Taibaiella sp.</title>
        <authorList>
            <person name="Chhetri G."/>
        </authorList>
    </citation>
    <scope>NUCLEOTIDE SEQUENCE [LARGE SCALE GENOMIC DNA]</scope>
    <source>
        <strain evidence="2 3">KVB11</strain>
    </source>
</reference>
<dbReference type="AlphaFoldDB" id="A0A5M6CKT1"/>
<dbReference type="InterPro" id="IPR011051">
    <property type="entry name" value="RmlC_Cupin_sf"/>
</dbReference>
<gene>
    <name evidence="2" type="ORF">F0919_08195</name>
</gene>
<evidence type="ECO:0000259" key="1">
    <source>
        <dbReference type="Pfam" id="PF07883"/>
    </source>
</evidence>
<sequence>MDEVQKLLESGLLELYIMGAASTEDAAYVALMAEKHNEVKAELESIEIALEAYSMKHAIAPDPVVKPFLMATIDYMDRLEKGETPTFPPLLNKNSKVSDFKPWLDRPDMNPPEGWADIAAKIIGYTPEVTTAIAWIENAAPPEIHTDELESFLIIEGSCNIRLDGEDNYFSAGDFFTIPLYVSHTVLITSDIPCKVIIQRGKVAA</sequence>
<protein>
    <submittedName>
        <fullName evidence="2">Cupin domain-containing protein</fullName>
    </submittedName>
</protein>
<accession>A0A5M6CKT1</accession>
<dbReference type="RefSeq" id="WP_150032272.1">
    <property type="nucleotide sequence ID" value="NZ_VWSH01000002.1"/>
</dbReference>
<keyword evidence="3" id="KW-1185">Reference proteome</keyword>
<name>A0A5M6CKT1_9BACT</name>
<dbReference type="EMBL" id="VWSH01000002">
    <property type="protein sequence ID" value="KAA5534592.1"/>
    <property type="molecule type" value="Genomic_DNA"/>
</dbReference>
<dbReference type="Pfam" id="PF07883">
    <property type="entry name" value="Cupin_2"/>
    <property type="match status" value="1"/>
</dbReference>
<dbReference type="Gene3D" id="2.60.120.10">
    <property type="entry name" value="Jelly Rolls"/>
    <property type="match status" value="1"/>
</dbReference>
<organism evidence="2 3">
    <name type="scientific">Taibaiella lutea</name>
    <dbReference type="NCBI Taxonomy" id="2608001"/>
    <lineage>
        <taxon>Bacteria</taxon>
        <taxon>Pseudomonadati</taxon>
        <taxon>Bacteroidota</taxon>
        <taxon>Chitinophagia</taxon>
        <taxon>Chitinophagales</taxon>
        <taxon>Chitinophagaceae</taxon>
        <taxon>Taibaiella</taxon>
    </lineage>
</organism>
<dbReference type="InterPro" id="IPR014710">
    <property type="entry name" value="RmlC-like_jellyroll"/>
</dbReference>